<organism evidence="8 9">
    <name type="scientific">Chitinophaga rupis</name>
    <dbReference type="NCBI Taxonomy" id="573321"/>
    <lineage>
        <taxon>Bacteria</taxon>
        <taxon>Pseudomonadati</taxon>
        <taxon>Bacteroidota</taxon>
        <taxon>Chitinophagia</taxon>
        <taxon>Chitinophagales</taxon>
        <taxon>Chitinophagaceae</taxon>
        <taxon>Chitinophaga</taxon>
    </lineage>
</organism>
<accession>A0A1H7RM42</accession>
<dbReference type="InterPro" id="IPR011990">
    <property type="entry name" value="TPR-like_helical_dom_sf"/>
</dbReference>
<keyword evidence="9" id="KW-1185">Reference proteome</keyword>
<evidence type="ECO:0000256" key="3">
    <source>
        <dbReference type="ARBA" id="ARBA00022729"/>
    </source>
</evidence>
<protein>
    <submittedName>
        <fullName evidence="8">Starch-binding associating with outer membrane</fullName>
    </submittedName>
</protein>
<reference evidence="8 9" key="1">
    <citation type="submission" date="2016-10" db="EMBL/GenBank/DDBJ databases">
        <authorList>
            <person name="de Groot N.N."/>
        </authorList>
    </citation>
    <scope>NUCLEOTIDE SEQUENCE [LARGE SCALE GENOMIC DNA]</scope>
    <source>
        <strain evidence="8 9">DSM 21039</strain>
    </source>
</reference>
<dbReference type="EMBL" id="FOBB01000002">
    <property type="protein sequence ID" value="SEL61232.1"/>
    <property type="molecule type" value="Genomic_DNA"/>
</dbReference>
<comment type="similarity">
    <text evidence="2">Belongs to the SusD family.</text>
</comment>
<dbReference type="PROSITE" id="PS51257">
    <property type="entry name" value="PROKAR_LIPOPROTEIN"/>
    <property type="match status" value="1"/>
</dbReference>
<evidence type="ECO:0000256" key="2">
    <source>
        <dbReference type="ARBA" id="ARBA00006275"/>
    </source>
</evidence>
<keyword evidence="4" id="KW-0472">Membrane</keyword>
<dbReference type="Pfam" id="PF07980">
    <property type="entry name" value="SusD_RagB"/>
    <property type="match status" value="1"/>
</dbReference>
<gene>
    <name evidence="8" type="ORF">SAMN04488505_102677</name>
</gene>
<evidence type="ECO:0000256" key="5">
    <source>
        <dbReference type="ARBA" id="ARBA00023237"/>
    </source>
</evidence>
<dbReference type="GO" id="GO:0009279">
    <property type="term" value="C:cell outer membrane"/>
    <property type="evidence" value="ECO:0007669"/>
    <property type="project" value="UniProtKB-SubCell"/>
</dbReference>
<dbReference type="InterPro" id="IPR012944">
    <property type="entry name" value="SusD_RagB_dom"/>
</dbReference>
<evidence type="ECO:0000256" key="4">
    <source>
        <dbReference type="ARBA" id="ARBA00023136"/>
    </source>
</evidence>
<dbReference type="InterPro" id="IPR033985">
    <property type="entry name" value="SusD-like_N"/>
</dbReference>
<feature type="domain" description="SusD-like N-terminal" evidence="7">
    <location>
        <begin position="78"/>
        <end position="213"/>
    </location>
</feature>
<feature type="domain" description="RagB/SusD" evidence="6">
    <location>
        <begin position="257"/>
        <end position="500"/>
    </location>
</feature>
<dbReference type="Gene3D" id="1.25.40.390">
    <property type="match status" value="1"/>
</dbReference>
<evidence type="ECO:0000256" key="1">
    <source>
        <dbReference type="ARBA" id="ARBA00004442"/>
    </source>
</evidence>
<comment type="subcellular location">
    <subcellularLocation>
        <location evidence="1">Cell outer membrane</location>
    </subcellularLocation>
</comment>
<evidence type="ECO:0000313" key="8">
    <source>
        <dbReference type="EMBL" id="SEL61232.1"/>
    </source>
</evidence>
<proteinExistence type="inferred from homology"/>
<keyword evidence="5" id="KW-0998">Cell outer membrane</keyword>
<name>A0A1H7RM42_9BACT</name>
<evidence type="ECO:0000313" key="9">
    <source>
        <dbReference type="Proteomes" id="UP000198984"/>
    </source>
</evidence>
<dbReference type="AlphaFoldDB" id="A0A1H7RM42"/>
<dbReference type="STRING" id="573321.SAMN04488505_102677"/>
<dbReference type="Pfam" id="PF14322">
    <property type="entry name" value="SusD-like_3"/>
    <property type="match status" value="1"/>
</dbReference>
<evidence type="ECO:0000259" key="6">
    <source>
        <dbReference type="Pfam" id="PF07980"/>
    </source>
</evidence>
<sequence length="511" mass="57675">MQRYKLFTFLFFVCSWLGISSCSLEEKNLYKPVPEAIYSDAAGINNGVTGVYSQLRGLYGSQKGFTLTTMGTDIFQHGKDGGYKFMDDYSTALNASAGYLYDLWTNCYAGINAANTILDRIDAIAIDEALRNRYKAEVRFLRAHYYYWLTLQFGDVVYTDHETKGVVTNLGRTPKADIWKKMQEDTQFAVDNLDWATQEYGRITKGAALHQLALTDLLLKDYAGAATAAVKVINEGPYQLLPAYASVFDYNNQKNAEILFSVQYINNALFNGDGNQGNAFFTPAYDQFGLLRDVNQGGRPYTRFRPTPFFRNLFDKNDSRFDVTFRIYWFYNNPANLPAGKKLGDTVVWQISPGVTSTIAPNTDNMHWGIKKHDDPTRASPQDLNGFRDYFVYRLSDTYLIAAEALMLDGKPEQGVIYLNKVRSRAAKPGTTMPMLSAAQLNMDAVLDERARELGGEEGRWMDLVRTGKLIDRAKLYNPNAANIKPIHALRPIPQSQRDLSTVPFPQNDGY</sequence>
<dbReference type="SUPFAM" id="SSF48452">
    <property type="entry name" value="TPR-like"/>
    <property type="match status" value="1"/>
</dbReference>
<dbReference type="Proteomes" id="UP000198984">
    <property type="component" value="Unassembled WGS sequence"/>
</dbReference>
<dbReference type="RefSeq" id="WP_089910369.1">
    <property type="nucleotide sequence ID" value="NZ_FOBB01000002.1"/>
</dbReference>
<evidence type="ECO:0000259" key="7">
    <source>
        <dbReference type="Pfam" id="PF14322"/>
    </source>
</evidence>
<dbReference type="OrthoDB" id="5694214at2"/>
<keyword evidence="3" id="KW-0732">Signal</keyword>